<evidence type="ECO:0000313" key="2">
    <source>
        <dbReference type="EMBL" id="ODA31757.1"/>
    </source>
</evidence>
<reference evidence="2 3" key="1">
    <citation type="submission" date="2016-05" db="EMBL/GenBank/DDBJ databases">
        <title>Genomic Taxonomy of the Vibrionaceae.</title>
        <authorList>
            <person name="Gomez-Gil B."/>
            <person name="Enciso-Ibarra J."/>
        </authorList>
    </citation>
    <scope>NUCLEOTIDE SEQUENCE [LARGE SCALE GENOMIC DNA]</scope>
    <source>
        <strain evidence="2 3">CAIM 1920</strain>
    </source>
</reference>
<comment type="caution">
    <text evidence="2">The sequence shown here is derived from an EMBL/GenBank/DDBJ whole genome shotgun (WGS) entry which is preliminary data.</text>
</comment>
<feature type="transmembrane region" description="Helical" evidence="1">
    <location>
        <begin position="95"/>
        <end position="116"/>
    </location>
</feature>
<dbReference type="OrthoDB" id="5915045at2"/>
<dbReference type="PANTHER" id="PTHR40076:SF1">
    <property type="entry name" value="MEMBRANE PROTEIN"/>
    <property type="match status" value="1"/>
</dbReference>
<evidence type="ECO:0000256" key="1">
    <source>
        <dbReference type="SAM" id="Phobius"/>
    </source>
</evidence>
<sequence length="269" mass="29387">MKEKELNNELNIGGSIDKALKGTYSLSAINILDEAVTLTTKQFWRFLPAMLLLFLANVSVWLVVISLAIENPSSILQSLGRAEPFTLEQGAAMRIASFCSTVICAPLYAGASLMGLSHAIGFDTKPRHLLKGLAYASAITFAILVTTSLQTFANYLLPLLGLYFGIAFSMTPLLVCEKEMRVTEAMWVSLRAVTKKLLPLCAVYVVIAGLFVLSLITVGLALFWALPFLFNVKGIVYREMFGVGISVTVAEDKPEPFDDEQGPRGYFDA</sequence>
<keyword evidence="1" id="KW-0812">Transmembrane</keyword>
<proteinExistence type="predicted"/>
<feature type="transmembrane region" description="Helical" evidence="1">
    <location>
        <begin position="197"/>
        <end position="230"/>
    </location>
</feature>
<dbReference type="InterPro" id="IPR010380">
    <property type="entry name" value="DUF975"/>
</dbReference>
<accession>A0A1C3EES1</accession>
<feature type="transmembrane region" description="Helical" evidence="1">
    <location>
        <begin position="128"/>
        <end position="149"/>
    </location>
</feature>
<gene>
    <name evidence="2" type="ORF">A8L45_15375</name>
</gene>
<organism evidence="2 3">
    <name type="scientific">Veronia pacifica</name>
    <dbReference type="NCBI Taxonomy" id="1080227"/>
    <lineage>
        <taxon>Bacteria</taxon>
        <taxon>Pseudomonadati</taxon>
        <taxon>Pseudomonadota</taxon>
        <taxon>Gammaproteobacteria</taxon>
        <taxon>Vibrionales</taxon>
        <taxon>Vibrionaceae</taxon>
        <taxon>Veronia</taxon>
    </lineage>
</organism>
<keyword evidence="3" id="KW-1185">Reference proteome</keyword>
<dbReference type="EMBL" id="LYBM01000030">
    <property type="protein sequence ID" value="ODA31757.1"/>
    <property type="molecule type" value="Genomic_DNA"/>
</dbReference>
<evidence type="ECO:0000313" key="3">
    <source>
        <dbReference type="Proteomes" id="UP000094936"/>
    </source>
</evidence>
<dbReference type="RefSeq" id="WP_068903834.1">
    <property type="nucleotide sequence ID" value="NZ_JBHUIF010000004.1"/>
</dbReference>
<keyword evidence="1" id="KW-1133">Transmembrane helix</keyword>
<dbReference type="AlphaFoldDB" id="A0A1C3EES1"/>
<feature type="transmembrane region" description="Helical" evidence="1">
    <location>
        <begin position="46"/>
        <end position="69"/>
    </location>
</feature>
<dbReference type="STRING" id="1080227.A8L45_15375"/>
<feature type="transmembrane region" description="Helical" evidence="1">
    <location>
        <begin position="155"/>
        <end position="176"/>
    </location>
</feature>
<dbReference type="PANTHER" id="PTHR40076">
    <property type="entry name" value="MEMBRANE PROTEIN-RELATED"/>
    <property type="match status" value="1"/>
</dbReference>
<protein>
    <submittedName>
        <fullName evidence="2">Uncharacterized protein</fullName>
    </submittedName>
</protein>
<keyword evidence="1" id="KW-0472">Membrane</keyword>
<dbReference type="Proteomes" id="UP000094936">
    <property type="component" value="Unassembled WGS sequence"/>
</dbReference>
<name>A0A1C3EES1_9GAMM</name>